<feature type="non-terminal residue" evidence="1">
    <location>
        <position position="60"/>
    </location>
</feature>
<proteinExistence type="predicted"/>
<reference evidence="1 2" key="1">
    <citation type="journal article" date="2018" name="Front. Plant Sci.">
        <title>Red Clover (Trifolium pratense) and Zigzag Clover (T. medium) - A Picture of Genomic Similarities and Differences.</title>
        <authorList>
            <person name="Dluhosova J."/>
            <person name="Istvanek J."/>
            <person name="Nedelnik J."/>
            <person name="Repkova J."/>
        </authorList>
    </citation>
    <scope>NUCLEOTIDE SEQUENCE [LARGE SCALE GENOMIC DNA]</scope>
    <source>
        <strain evidence="2">cv. 10/8</strain>
        <tissue evidence="1">Leaf</tissue>
    </source>
</reference>
<keyword evidence="2" id="KW-1185">Reference proteome</keyword>
<dbReference type="Proteomes" id="UP000265520">
    <property type="component" value="Unassembled WGS sequence"/>
</dbReference>
<evidence type="ECO:0000313" key="1">
    <source>
        <dbReference type="EMBL" id="MCI81520.1"/>
    </source>
</evidence>
<sequence length="60" mass="6595">MEDLMWARKGVVATVVNGEAVPLVQERIKDVGFNNLEIIPLGADKVFIRSLSEGDVMLPI</sequence>
<dbReference type="AlphaFoldDB" id="A0A392V500"/>
<comment type="caution">
    <text evidence="1">The sequence shown here is derived from an EMBL/GenBank/DDBJ whole genome shotgun (WGS) entry which is preliminary data.</text>
</comment>
<protein>
    <submittedName>
        <fullName evidence="1">Sulfate transporter</fullName>
    </submittedName>
</protein>
<dbReference type="EMBL" id="LXQA011020923">
    <property type="protein sequence ID" value="MCI81520.1"/>
    <property type="molecule type" value="Genomic_DNA"/>
</dbReference>
<accession>A0A392V500</accession>
<organism evidence="1 2">
    <name type="scientific">Trifolium medium</name>
    <dbReference type="NCBI Taxonomy" id="97028"/>
    <lineage>
        <taxon>Eukaryota</taxon>
        <taxon>Viridiplantae</taxon>
        <taxon>Streptophyta</taxon>
        <taxon>Embryophyta</taxon>
        <taxon>Tracheophyta</taxon>
        <taxon>Spermatophyta</taxon>
        <taxon>Magnoliopsida</taxon>
        <taxon>eudicotyledons</taxon>
        <taxon>Gunneridae</taxon>
        <taxon>Pentapetalae</taxon>
        <taxon>rosids</taxon>
        <taxon>fabids</taxon>
        <taxon>Fabales</taxon>
        <taxon>Fabaceae</taxon>
        <taxon>Papilionoideae</taxon>
        <taxon>50 kb inversion clade</taxon>
        <taxon>NPAAA clade</taxon>
        <taxon>Hologalegina</taxon>
        <taxon>IRL clade</taxon>
        <taxon>Trifolieae</taxon>
        <taxon>Trifolium</taxon>
    </lineage>
</organism>
<evidence type="ECO:0000313" key="2">
    <source>
        <dbReference type="Proteomes" id="UP000265520"/>
    </source>
</evidence>
<name>A0A392V500_9FABA</name>